<feature type="compositionally biased region" description="Basic residues" evidence="1">
    <location>
        <begin position="255"/>
        <end position="269"/>
    </location>
</feature>
<evidence type="ECO:0000313" key="3">
    <source>
        <dbReference type="Proteomes" id="UP001187682"/>
    </source>
</evidence>
<feature type="compositionally biased region" description="Low complexity" evidence="1">
    <location>
        <begin position="48"/>
        <end position="59"/>
    </location>
</feature>
<gene>
    <name evidence="2" type="ORF">DNG_02089</name>
</gene>
<feature type="compositionally biased region" description="Polar residues" evidence="1">
    <location>
        <begin position="414"/>
        <end position="427"/>
    </location>
</feature>
<name>A0AAE8MUA3_9PEZI</name>
<feature type="compositionally biased region" description="Basic and acidic residues" evidence="1">
    <location>
        <begin position="99"/>
        <end position="113"/>
    </location>
</feature>
<comment type="caution">
    <text evidence="2">The sequence shown here is derived from an EMBL/GenBank/DDBJ whole genome shotgun (WGS) entry which is preliminary data.</text>
</comment>
<feature type="compositionally biased region" description="Pro residues" evidence="1">
    <location>
        <begin position="342"/>
        <end position="351"/>
    </location>
</feature>
<dbReference type="EMBL" id="ONZQ02000002">
    <property type="protein sequence ID" value="SPN99050.1"/>
    <property type="molecule type" value="Genomic_DNA"/>
</dbReference>
<feature type="compositionally biased region" description="Basic and acidic residues" evidence="1">
    <location>
        <begin position="236"/>
        <end position="249"/>
    </location>
</feature>
<feature type="compositionally biased region" description="Low complexity" evidence="1">
    <location>
        <begin position="182"/>
        <end position="221"/>
    </location>
</feature>
<sequence length="579" mass="60883">MPADFQNSNNPFRRKANLATVAPTLAPNPTPPTDSTVHDDGPPRNHPPSDAATAPATDAKPTERKTKPAKRVRVQTPSPLSSSDSELDSPIDAGSPVRGRWDARDPFDGARGEDEPDTKVPTQPGPPQRNPFSRTLQDIEPSRDHEEMRPPARIPGRASMDVEAFRRLLLTGQTDVNNPAVQPSQATTTPSAAPETAAPTTETTSHASTTSPLTSPRSPGTEPHSSETSRGGTRHPGSDERAAPPRSDEPPSPAQKKKPPPPSSRHGKAIRLQLVDDQSSTTSPPLPRTPSDFNKPLPSAPARTPSDEYNESIFDREAAGKVPESSEPPSPAVSAHDVPAVPKRPTPAPPPRRSRPDGNLPDSRAAVTSPTIHISELQRRSSVDSTHSRTESIRHSAPAPPPPRRPAHRSNPSVTSVAAQPVSTPSTPHFVVPDASHHPTSPRGHPPSDIPSNSKQAPPPPPTRSASTRHKPKNSSVEGVAKRVVTKSGEPAPPPPPRRQRGSSRGSLESPPEILKGPADNGTGAQVGVGTVREMDEGGAGDGAGVATDGGQAGLILADLTALQREVEALQKQYAAGGS</sequence>
<evidence type="ECO:0000256" key="1">
    <source>
        <dbReference type="SAM" id="MobiDB-lite"/>
    </source>
</evidence>
<feature type="compositionally biased region" description="Polar residues" evidence="1">
    <location>
        <begin position="1"/>
        <end position="11"/>
    </location>
</feature>
<dbReference type="AlphaFoldDB" id="A0AAE8MUA3"/>
<feature type="compositionally biased region" description="Basic and acidic residues" evidence="1">
    <location>
        <begin position="376"/>
        <end position="394"/>
    </location>
</feature>
<feature type="compositionally biased region" description="Basic and acidic residues" evidence="1">
    <location>
        <begin position="140"/>
        <end position="150"/>
    </location>
</feature>
<feature type="compositionally biased region" description="Polar residues" evidence="1">
    <location>
        <begin position="171"/>
        <end position="181"/>
    </location>
</feature>
<organism evidence="2 3">
    <name type="scientific">Cephalotrichum gorgonifer</name>
    <dbReference type="NCBI Taxonomy" id="2041049"/>
    <lineage>
        <taxon>Eukaryota</taxon>
        <taxon>Fungi</taxon>
        <taxon>Dikarya</taxon>
        <taxon>Ascomycota</taxon>
        <taxon>Pezizomycotina</taxon>
        <taxon>Sordariomycetes</taxon>
        <taxon>Hypocreomycetidae</taxon>
        <taxon>Microascales</taxon>
        <taxon>Microascaceae</taxon>
        <taxon>Cephalotrichum</taxon>
    </lineage>
</organism>
<accession>A0AAE8MUA3</accession>
<keyword evidence="3" id="KW-1185">Reference proteome</keyword>
<feature type="compositionally biased region" description="Low complexity" evidence="1">
    <location>
        <begin position="77"/>
        <end position="90"/>
    </location>
</feature>
<feature type="region of interest" description="Disordered" evidence="1">
    <location>
        <begin position="1"/>
        <end position="549"/>
    </location>
</feature>
<feature type="compositionally biased region" description="Low complexity" evidence="1">
    <location>
        <begin position="332"/>
        <end position="341"/>
    </location>
</feature>
<proteinExistence type="predicted"/>
<reference evidence="2" key="1">
    <citation type="submission" date="2018-03" db="EMBL/GenBank/DDBJ databases">
        <authorList>
            <person name="Guldener U."/>
        </authorList>
    </citation>
    <scope>NUCLEOTIDE SEQUENCE</scope>
</reference>
<protein>
    <submittedName>
        <fullName evidence="2">Uncharacterized protein</fullName>
    </submittedName>
</protein>
<dbReference type="Proteomes" id="UP001187682">
    <property type="component" value="Unassembled WGS sequence"/>
</dbReference>
<evidence type="ECO:0000313" key="2">
    <source>
        <dbReference type="EMBL" id="SPN99050.1"/>
    </source>
</evidence>